<reference evidence="2 3" key="2">
    <citation type="submission" date="2018-03" db="EMBL/GenBank/DDBJ databases">
        <title>The ancient ancestry and fast evolution of plastids.</title>
        <authorList>
            <person name="Moore K.R."/>
            <person name="Magnabosco C."/>
            <person name="Momper L."/>
            <person name="Gold D.A."/>
            <person name="Bosak T."/>
            <person name="Fournier G.P."/>
        </authorList>
    </citation>
    <scope>NUCLEOTIDE SEQUENCE [LARGE SCALE GENOMIC DNA]</scope>
    <source>
        <strain evidence="2 3">CCAP 1448/3</strain>
    </source>
</reference>
<name>A0A2T1C8M8_9CYAN</name>
<dbReference type="OrthoDB" id="972683at2"/>
<dbReference type="EMBL" id="PVWJ01000010">
    <property type="protein sequence ID" value="PSB04620.1"/>
    <property type="molecule type" value="Genomic_DNA"/>
</dbReference>
<accession>A0A2T1C8M8</accession>
<sequence>MLVVAIALPTLLAKSEFSLAQEPKYTNTFRFEQCRGFSSTGRNPFFVLEPGFQQVLAGKDEGVDVRLTITVLHQTKKINGVTTRIVEEVETKNGKLFEIARNYFAICNRDNSVVYFGEDVSFYNNGVVVSNQGSWLAGIKNARPGIIMPGTVLLGARYFQEIAPGVALDRAEIVSINEVVYTPARIFQNSFKTEETTPLDPSVKEFKWYAPGIGLIRDGVLKLVQSSPIKSEDNED</sequence>
<evidence type="ECO:0000313" key="3">
    <source>
        <dbReference type="Proteomes" id="UP000238762"/>
    </source>
</evidence>
<feature type="chain" id="PRO_5015541931" evidence="1">
    <location>
        <begin position="21"/>
        <end position="236"/>
    </location>
</feature>
<proteinExistence type="predicted"/>
<keyword evidence="3" id="KW-1185">Reference proteome</keyword>
<dbReference type="AlphaFoldDB" id="A0A2T1C8M8"/>
<gene>
    <name evidence="2" type="ORF">C7B64_03400</name>
</gene>
<evidence type="ECO:0000313" key="2">
    <source>
        <dbReference type="EMBL" id="PSB04620.1"/>
    </source>
</evidence>
<protein>
    <submittedName>
        <fullName evidence="2">Uncharacterized protein</fullName>
    </submittedName>
</protein>
<dbReference type="Proteomes" id="UP000238762">
    <property type="component" value="Unassembled WGS sequence"/>
</dbReference>
<feature type="signal peptide" evidence="1">
    <location>
        <begin position="1"/>
        <end position="20"/>
    </location>
</feature>
<organism evidence="2 3">
    <name type="scientific">Merismopedia glauca CCAP 1448/3</name>
    <dbReference type="NCBI Taxonomy" id="1296344"/>
    <lineage>
        <taxon>Bacteria</taxon>
        <taxon>Bacillati</taxon>
        <taxon>Cyanobacteriota</taxon>
        <taxon>Cyanophyceae</taxon>
        <taxon>Synechococcales</taxon>
        <taxon>Merismopediaceae</taxon>
        <taxon>Merismopedia</taxon>
    </lineage>
</organism>
<comment type="caution">
    <text evidence="2">The sequence shown here is derived from an EMBL/GenBank/DDBJ whole genome shotgun (WGS) entry which is preliminary data.</text>
</comment>
<evidence type="ECO:0000256" key="1">
    <source>
        <dbReference type="SAM" id="SignalP"/>
    </source>
</evidence>
<keyword evidence="1" id="KW-0732">Signal</keyword>
<reference evidence="2 3" key="1">
    <citation type="submission" date="2018-02" db="EMBL/GenBank/DDBJ databases">
        <authorList>
            <person name="Cohen D.B."/>
            <person name="Kent A.D."/>
        </authorList>
    </citation>
    <scope>NUCLEOTIDE SEQUENCE [LARGE SCALE GENOMIC DNA]</scope>
    <source>
        <strain evidence="2 3">CCAP 1448/3</strain>
    </source>
</reference>